<name>A0A4Y2Q8E5_ARAVE</name>
<dbReference type="EMBL" id="BGPR01013124">
    <property type="protein sequence ID" value="GBN59353.1"/>
    <property type="molecule type" value="Genomic_DNA"/>
</dbReference>
<sequence>MKIGVEEQRCWNSNKFGYPLEWKAIKMKYDPSRLAINHPCVWWESWGWGKCVGVAVRLEKSGRGRCFLQKQKSPVWGRVGGSQSGGRRSRWIARFGASVNDLPKSIDLNRRKNKPIFGPPGSNHS</sequence>
<evidence type="ECO:0000313" key="2">
    <source>
        <dbReference type="Proteomes" id="UP000499080"/>
    </source>
</evidence>
<evidence type="ECO:0000313" key="1">
    <source>
        <dbReference type="EMBL" id="GBN59353.1"/>
    </source>
</evidence>
<reference evidence="1 2" key="1">
    <citation type="journal article" date="2019" name="Sci. Rep.">
        <title>Orb-weaving spider Araneus ventricosus genome elucidates the spidroin gene catalogue.</title>
        <authorList>
            <person name="Kono N."/>
            <person name="Nakamura H."/>
            <person name="Ohtoshi R."/>
            <person name="Moran D.A.P."/>
            <person name="Shinohara A."/>
            <person name="Yoshida Y."/>
            <person name="Fujiwara M."/>
            <person name="Mori M."/>
            <person name="Tomita M."/>
            <person name="Arakawa K."/>
        </authorList>
    </citation>
    <scope>NUCLEOTIDE SEQUENCE [LARGE SCALE GENOMIC DNA]</scope>
</reference>
<proteinExistence type="predicted"/>
<comment type="caution">
    <text evidence="1">The sequence shown here is derived from an EMBL/GenBank/DDBJ whole genome shotgun (WGS) entry which is preliminary data.</text>
</comment>
<organism evidence="1 2">
    <name type="scientific">Araneus ventricosus</name>
    <name type="common">Orbweaver spider</name>
    <name type="synonym">Epeira ventricosa</name>
    <dbReference type="NCBI Taxonomy" id="182803"/>
    <lineage>
        <taxon>Eukaryota</taxon>
        <taxon>Metazoa</taxon>
        <taxon>Ecdysozoa</taxon>
        <taxon>Arthropoda</taxon>
        <taxon>Chelicerata</taxon>
        <taxon>Arachnida</taxon>
        <taxon>Araneae</taxon>
        <taxon>Araneomorphae</taxon>
        <taxon>Entelegynae</taxon>
        <taxon>Araneoidea</taxon>
        <taxon>Araneidae</taxon>
        <taxon>Araneus</taxon>
    </lineage>
</organism>
<gene>
    <name evidence="1" type="ORF">AVEN_101243_1</name>
</gene>
<keyword evidence="2" id="KW-1185">Reference proteome</keyword>
<dbReference type="Proteomes" id="UP000499080">
    <property type="component" value="Unassembled WGS sequence"/>
</dbReference>
<dbReference type="AlphaFoldDB" id="A0A4Y2Q8E5"/>
<protein>
    <submittedName>
        <fullName evidence="1">Uncharacterized protein</fullName>
    </submittedName>
</protein>
<accession>A0A4Y2Q8E5</accession>